<reference evidence="2" key="1">
    <citation type="journal article" date="2017" name="Nature">
        <title>The sunflower genome provides insights into oil metabolism, flowering and Asterid evolution.</title>
        <authorList>
            <person name="Badouin H."/>
            <person name="Gouzy J."/>
            <person name="Grassa C.J."/>
            <person name="Murat F."/>
            <person name="Staton S.E."/>
            <person name="Cottret L."/>
            <person name="Lelandais-Briere C."/>
            <person name="Owens G.L."/>
            <person name="Carrere S."/>
            <person name="Mayjonade B."/>
            <person name="Legrand L."/>
            <person name="Gill N."/>
            <person name="Kane N.C."/>
            <person name="Bowers J.E."/>
            <person name="Hubner S."/>
            <person name="Bellec A."/>
            <person name="Berard A."/>
            <person name="Berges H."/>
            <person name="Blanchet N."/>
            <person name="Boniface M.C."/>
            <person name="Brunel D."/>
            <person name="Catrice O."/>
            <person name="Chaidir N."/>
            <person name="Claudel C."/>
            <person name="Donnadieu C."/>
            <person name="Faraut T."/>
            <person name="Fievet G."/>
            <person name="Helmstetter N."/>
            <person name="King M."/>
            <person name="Knapp S.J."/>
            <person name="Lai Z."/>
            <person name="Le Paslier M.C."/>
            <person name="Lippi Y."/>
            <person name="Lorenzon L."/>
            <person name="Mandel J.R."/>
            <person name="Marage G."/>
            <person name="Marchand G."/>
            <person name="Marquand E."/>
            <person name="Bret-Mestries E."/>
            <person name="Morien E."/>
            <person name="Nambeesan S."/>
            <person name="Nguyen T."/>
            <person name="Pegot-Espagnet P."/>
            <person name="Pouilly N."/>
            <person name="Raftis F."/>
            <person name="Sallet E."/>
            <person name="Schiex T."/>
            <person name="Thomas J."/>
            <person name="Vandecasteele C."/>
            <person name="Vares D."/>
            <person name="Vear F."/>
            <person name="Vautrin S."/>
            <person name="Crespi M."/>
            <person name="Mangin B."/>
            <person name="Burke J.M."/>
            <person name="Salse J."/>
            <person name="Munos S."/>
            <person name="Vincourt P."/>
            <person name="Rieseberg L.H."/>
            <person name="Langlade N.B."/>
        </authorList>
    </citation>
    <scope>NUCLEOTIDE SEQUENCE [LARGE SCALE GENOMIC DNA]</scope>
    <source>
        <strain evidence="2">cv. SF193</strain>
    </source>
</reference>
<evidence type="ECO:0000313" key="2">
    <source>
        <dbReference type="Proteomes" id="UP000215914"/>
    </source>
</evidence>
<name>A0A251VR47_HELAN</name>
<organism evidence="1 2">
    <name type="scientific">Helianthus annuus</name>
    <name type="common">Common sunflower</name>
    <dbReference type="NCBI Taxonomy" id="4232"/>
    <lineage>
        <taxon>Eukaryota</taxon>
        <taxon>Viridiplantae</taxon>
        <taxon>Streptophyta</taxon>
        <taxon>Embryophyta</taxon>
        <taxon>Tracheophyta</taxon>
        <taxon>Spermatophyta</taxon>
        <taxon>Magnoliopsida</taxon>
        <taxon>eudicotyledons</taxon>
        <taxon>Gunneridae</taxon>
        <taxon>Pentapetalae</taxon>
        <taxon>asterids</taxon>
        <taxon>campanulids</taxon>
        <taxon>Asterales</taxon>
        <taxon>Asteraceae</taxon>
        <taxon>Asteroideae</taxon>
        <taxon>Heliantheae alliance</taxon>
        <taxon>Heliantheae</taxon>
        <taxon>Helianthus</taxon>
    </lineage>
</organism>
<keyword evidence="2" id="KW-1185">Reference proteome</keyword>
<accession>A0A251VR47</accession>
<protein>
    <submittedName>
        <fullName evidence="1">Uncharacterized protein</fullName>
    </submittedName>
</protein>
<dbReference type="InParanoid" id="A0A251VR47"/>
<proteinExistence type="predicted"/>
<dbReference type="Proteomes" id="UP000215914">
    <property type="component" value="Chromosome 1"/>
</dbReference>
<sequence>MTVLSLDRIYDCGHIIIGYCHPIMTCITNYARPPKSNKTAVMCTIPHLLSVIKDLQRLNHRKI</sequence>
<dbReference type="EMBL" id="CM007890">
    <property type="protein sequence ID" value="OTG37201.1"/>
    <property type="molecule type" value="Genomic_DNA"/>
</dbReference>
<dbReference type="AlphaFoldDB" id="A0A251VR47"/>
<gene>
    <name evidence="1" type="ORF">HannXRQ_Chr01g0016221</name>
</gene>
<evidence type="ECO:0000313" key="1">
    <source>
        <dbReference type="EMBL" id="OTG37201.1"/>
    </source>
</evidence>